<evidence type="ECO:0008006" key="4">
    <source>
        <dbReference type="Google" id="ProtNLM"/>
    </source>
</evidence>
<evidence type="ECO:0000313" key="3">
    <source>
        <dbReference type="Proteomes" id="UP000256328"/>
    </source>
</evidence>
<feature type="region of interest" description="Disordered" evidence="1">
    <location>
        <begin position="577"/>
        <end position="602"/>
    </location>
</feature>
<feature type="region of interest" description="Disordered" evidence="1">
    <location>
        <begin position="248"/>
        <end position="272"/>
    </location>
</feature>
<evidence type="ECO:0000256" key="1">
    <source>
        <dbReference type="SAM" id="MobiDB-lite"/>
    </source>
</evidence>
<keyword evidence="3" id="KW-1185">Reference proteome</keyword>
<feature type="compositionally biased region" description="Polar residues" evidence="1">
    <location>
        <begin position="518"/>
        <end position="528"/>
    </location>
</feature>
<feature type="region of interest" description="Disordered" evidence="1">
    <location>
        <begin position="128"/>
        <end position="149"/>
    </location>
</feature>
<dbReference type="EMBL" id="PDLN01000021">
    <property type="protein sequence ID" value="RDW58269.1"/>
    <property type="molecule type" value="Genomic_DNA"/>
</dbReference>
<evidence type="ECO:0000313" key="2">
    <source>
        <dbReference type="EMBL" id="RDW58269.1"/>
    </source>
</evidence>
<name>A0A3D8Q8Z3_9HELO</name>
<reference evidence="2 3" key="1">
    <citation type="journal article" date="2018" name="IMA Fungus">
        <title>IMA Genome-F 9: Draft genome sequence of Annulohypoxylon stygium, Aspergillus mulundensis, Berkeleyomyces basicola (syn. Thielaviopsis basicola), Ceratocystis smalleyi, two Cercospora beticola strains, Coleophoma cylindrospora, Fusarium fracticaudum, Phialophora cf. hyalina, and Morchella septimelata.</title>
        <authorList>
            <person name="Wingfield B.D."/>
            <person name="Bills G.F."/>
            <person name="Dong Y."/>
            <person name="Huang W."/>
            <person name="Nel W.J."/>
            <person name="Swalarsk-Parry B.S."/>
            <person name="Vaghefi N."/>
            <person name="Wilken P.M."/>
            <person name="An Z."/>
            <person name="de Beer Z.W."/>
            <person name="De Vos L."/>
            <person name="Chen L."/>
            <person name="Duong T.A."/>
            <person name="Gao Y."/>
            <person name="Hammerbacher A."/>
            <person name="Kikkert J.R."/>
            <person name="Li Y."/>
            <person name="Li H."/>
            <person name="Li K."/>
            <person name="Li Q."/>
            <person name="Liu X."/>
            <person name="Ma X."/>
            <person name="Naidoo K."/>
            <person name="Pethybridge S.J."/>
            <person name="Sun J."/>
            <person name="Steenkamp E.T."/>
            <person name="van der Nest M.A."/>
            <person name="van Wyk S."/>
            <person name="Wingfield M.J."/>
            <person name="Xiong C."/>
            <person name="Yue Q."/>
            <person name="Zhang X."/>
        </authorList>
    </citation>
    <scope>NUCLEOTIDE SEQUENCE [LARGE SCALE GENOMIC DNA]</scope>
    <source>
        <strain evidence="2 3">BP5796</strain>
    </source>
</reference>
<feature type="region of interest" description="Disordered" evidence="1">
    <location>
        <begin position="478"/>
        <end position="534"/>
    </location>
</feature>
<gene>
    <name evidence="2" type="ORF">BP5796_12199</name>
</gene>
<feature type="compositionally biased region" description="Polar residues" evidence="1">
    <location>
        <begin position="258"/>
        <end position="272"/>
    </location>
</feature>
<dbReference type="AlphaFoldDB" id="A0A3D8Q8Z3"/>
<proteinExistence type="predicted"/>
<dbReference type="OrthoDB" id="3564142at2759"/>
<sequence>MEPSLKDFQQFNCPRHAVQIQPDGMSAPLSRKTIRPHQVFSTDLATGVNLEKDFAAGLQQYESHGVSGLSYSMVDTSASGGNRQQYHKFGFLCDYGDEAIPDTTSTAECNSYFGQRITPPYTVALPSSGNAIAESSPPLAPPLDGHEQNRSGTRTFLRGSLAGSGMAPRDNLKSECFFSRKQATVNGINKIEKSGGGRPQLAKALLLVGQVRGVLEAYPLCAAAIKTLEESISEMICLDPSTSRRSAAHVRATELESDSYSPANQSSYDNSTSLSTTTDFSYLSQNDSLRIFSSCGGIPNQDFMDMTVDNQTLHMHVPKKTVYRCTVPIDGILCDTVFKSEGDWVRHEESYKHCPQKRYMCLECIEHMRDEDDNLVCVFCSQQLPPASNTKTHYLQCQKAQSGKHVFNAARKDHFRNHLRGHGIADITPEALTWVFAVESDWEKQCGFCTQIFTTWDERKHHVANHFKQGMDISCWRLPSPKKKKSSDDYRPGINHKRHDDDDDDDNSPKNHPKGHHTPTQWLSSQPTGGHVENSHENEYRQVWGTEECMYNTQIAPTSMEKVEAYLERQLQWENEEDNASLSKTDSRCSYEPEDSVPLGSSPQKSAITEVYKLWRKEIYLLQSSQAGLLFMIWFYRIKKVKVTALSLASLHRWGYLALIILTV</sequence>
<organism evidence="2 3">
    <name type="scientific">Coleophoma crateriformis</name>
    <dbReference type="NCBI Taxonomy" id="565419"/>
    <lineage>
        <taxon>Eukaryota</taxon>
        <taxon>Fungi</taxon>
        <taxon>Dikarya</taxon>
        <taxon>Ascomycota</taxon>
        <taxon>Pezizomycotina</taxon>
        <taxon>Leotiomycetes</taxon>
        <taxon>Helotiales</taxon>
        <taxon>Dermateaceae</taxon>
        <taxon>Coleophoma</taxon>
    </lineage>
</organism>
<comment type="caution">
    <text evidence="2">The sequence shown here is derived from an EMBL/GenBank/DDBJ whole genome shotgun (WGS) entry which is preliminary data.</text>
</comment>
<dbReference type="Proteomes" id="UP000256328">
    <property type="component" value="Unassembled WGS sequence"/>
</dbReference>
<protein>
    <recommendedName>
        <fullName evidence="4">C2H2-type domain-containing protein</fullName>
    </recommendedName>
</protein>
<accession>A0A3D8Q8Z3</accession>